<proteinExistence type="inferred from homology"/>
<dbReference type="RefSeq" id="WP_132189624.1">
    <property type="nucleotide sequence ID" value="NZ_SLWM01000006.1"/>
</dbReference>
<evidence type="ECO:0000256" key="1">
    <source>
        <dbReference type="ARBA" id="ARBA00008520"/>
    </source>
</evidence>
<dbReference type="Pfam" id="PF01547">
    <property type="entry name" value="SBP_bac_1"/>
    <property type="match status" value="1"/>
</dbReference>
<accession>A0ABY2BJY2</accession>
<dbReference type="InterPro" id="IPR050490">
    <property type="entry name" value="Bact_solute-bd_prot1"/>
</dbReference>
<evidence type="ECO:0000313" key="3">
    <source>
        <dbReference type="EMBL" id="TCO22925.1"/>
    </source>
</evidence>
<dbReference type="Gene3D" id="3.40.190.10">
    <property type="entry name" value="Periplasmic binding protein-like II"/>
    <property type="match status" value="2"/>
</dbReference>
<reference evidence="3 4" key="1">
    <citation type="journal article" date="2015" name="Stand. Genomic Sci.">
        <title>Genomic Encyclopedia of Bacterial and Archaeal Type Strains, Phase III: the genomes of soil and plant-associated and newly described type strains.</title>
        <authorList>
            <person name="Whitman W.B."/>
            <person name="Woyke T."/>
            <person name="Klenk H.P."/>
            <person name="Zhou Y."/>
            <person name="Lilburn T.G."/>
            <person name="Beck B.J."/>
            <person name="De Vos P."/>
            <person name="Vandamme P."/>
            <person name="Eisen J.A."/>
            <person name="Garrity G."/>
            <person name="Hugenholtz P."/>
            <person name="Kyrpides N.C."/>
        </authorList>
    </citation>
    <scope>NUCLEOTIDE SEQUENCE [LARGE SCALE GENOMIC DNA]</scope>
    <source>
        <strain evidence="3 4">VKM Ac-2538</strain>
    </source>
</reference>
<evidence type="ECO:0000256" key="2">
    <source>
        <dbReference type="ARBA" id="ARBA00022448"/>
    </source>
</evidence>
<evidence type="ECO:0000313" key="4">
    <source>
        <dbReference type="Proteomes" id="UP000295818"/>
    </source>
</evidence>
<dbReference type="SUPFAM" id="SSF53850">
    <property type="entry name" value="Periplasmic binding protein-like II"/>
    <property type="match status" value="1"/>
</dbReference>
<dbReference type="Proteomes" id="UP000295818">
    <property type="component" value="Unassembled WGS sequence"/>
</dbReference>
<name>A0ABY2BJY2_9ACTN</name>
<comment type="caution">
    <text evidence="3">The sequence shown here is derived from an EMBL/GenBank/DDBJ whole genome shotgun (WGS) entry which is preliminary data.</text>
</comment>
<keyword evidence="2" id="KW-0813">Transport</keyword>
<dbReference type="InterPro" id="IPR006311">
    <property type="entry name" value="TAT_signal"/>
</dbReference>
<sequence>MPSSRRAFLGAAATLVAAGCSGTPDVLGLRRSVRVAVSWSGTELRAFHSVLEGLGELDYPVEVIPLGDDISTAFGSRSARRPDIVMLPQPGLVPEHVHDLESIPDDLAARGRARLWDELLVVDGTTYGVPFKTAHKSAVWYRPSMLQKVGLEPPRLWSDWLELNRSLSLAGIRPLSLAAGDGWVLTDFLENVLLGASPSTYRALATTAKPKPSEQPQFAAALRLLGTMWSAPGTLAGGVERSLVQQFPDAIVEVFGHRRAAMVLASDFAEPVVRSFAADPADIGMFTFPPISPGAAAPVVVGGDVMVLPRPSTDDAKDLVRRLADPAALDPWIASGGFLADGRTTGYSPELTRLAEQLVAPGTSLQFDLSDRLKRLGDINGLWRVLTDFLVRIGNRGSDVVPGAVESALAELGAVEKVEG</sequence>
<comment type="similarity">
    <text evidence="1">Belongs to the bacterial solute-binding protein 1 family.</text>
</comment>
<dbReference type="PROSITE" id="PS51318">
    <property type="entry name" value="TAT"/>
    <property type="match status" value="1"/>
</dbReference>
<dbReference type="InterPro" id="IPR006059">
    <property type="entry name" value="SBP"/>
</dbReference>
<dbReference type="PROSITE" id="PS51257">
    <property type="entry name" value="PROKAR_LIPOPROTEIN"/>
    <property type="match status" value="1"/>
</dbReference>
<keyword evidence="4" id="KW-1185">Reference proteome</keyword>
<dbReference type="PANTHER" id="PTHR43649:SF29">
    <property type="entry name" value="OSMOPROTECTIVE COMPOUNDS-BINDING PROTEIN GGTB"/>
    <property type="match status" value="1"/>
</dbReference>
<gene>
    <name evidence="3" type="ORF">EV644_106233</name>
</gene>
<organism evidence="3 4">
    <name type="scientific">Kribbella orskensis</name>
    <dbReference type="NCBI Taxonomy" id="2512216"/>
    <lineage>
        <taxon>Bacteria</taxon>
        <taxon>Bacillati</taxon>
        <taxon>Actinomycetota</taxon>
        <taxon>Actinomycetes</taxon>
        <taxon>Propionibacteriales</taxon>
        <taxon>Kribbellaceae</taxon>
        <taxon>Kribbella</taxon>
    </lineage>
</organism>
<dbReference type="PANTHER" id="PTHR43649">
    <property type="entry name" value="ARABINOSE-BINDING PROTEIN-RELATED"/>
    <property type="match status" value="1"/>
</dbReference>
<dbReference type="EMBL" id="SLWM01000006">
    <property type="protein sequence ID" value="TCO22925.1"/>
    <property type="molecule type" value="Genomic_DNA"/>
</dbReference>
<protein>
    <submittedName>
        <fullName evidence="3">Alpha-glucoside transport system substrate-binding protein</fullName>
    </submittedName>
</protein>